<evidence type="ECO:0000313" key="3">
    <source>
        <dbReference type="EMBL" id="CAD9252556.1"/>
    </source>
</evidence>
<protein>
    <submittedName>
        <fullName evidence="3">Uncharacterized protein</fullName>
    </submittedName>
</protein>
<feature type="compositionally biased region" description="Low complexity" evidence="2">
    <location>
        <begin position="73"/>
        <end position="97"/>
    </location>
</feature>
<feature type="region of interest" description="Disordered" evidence="2">
    <location>
        <begin position="239"/>
        <end position="326"/>
    </location>
</feature>
<feature type="compositionally biased region" description="Low complexity" evidence="2">
    <location>
        <begin position="239"/>
        <end position="262"/>
    </location>
</feature>
<gene>
    <name evidence="3" type="ORF">PPAR1163_LOCUS10920</name>
</gene>
<sequence>MALQRRRVDAVLLVVSQGDPRRSGRGADFVVAFGVDESNAGAEVWLRAATGRRLAGRIVAFDDLLEEELPASAAAAQPAAPPTSAAPAAAAATAMTPAPGPRRRLRATDESGVRPLFDVVADRPVPGAGGPQLVALRARFLAAIGSWKHAIPREPAVHPSLAAAAAPAAAPKAKATGTTKTFPAGKPQPDYEKVVTTGAPTMTVAPGEVHPKYLSRVNSGVFSERWGEEEIEKMADAPKAAAAPAAPKAKAAGKPTLPAGKPQPNYEKTVTVGKPTEVAPVGQEHPKYRSRAQTESFKERWGPEEQAKMAEAPKAEAAAPKAAAPKAAPAKEAFPAAAAPAPAAANPGFMQKYLVEAHTTKLELQNEVVALTKRADAAEDKALAGQEFMKKYVVEAQIAKSELLERATAAEKKVEELETLVENYQDKMKELLVKQLEAKLEAVEQAKAEALAAYATRLAEIQKSLNDK</sequence>
<feature type="compositionally biased region" description="Low complexity" evidence="2">
    <location>
        <begin position="172"/>
        <end position="187"/>
    </location>
</feature>
<feature type="compositionally biased region" description="Low complexity" evidence="2">
    <location>
        <begin position="315"/>
        <end position="326"/>
    </location>
</feature>
<feature type="coiled-coil region" evidence="1">
    <location>
        <begin position="361"/>
        <end position="453"/>
    </location>
</feature>
<organism evidence="3">
    <name type="scientific">Phaeomonas parva</name>
    <dbReference type="NCBI Taxonomy" id="124430"/>
    <lineage>
        <taxon>Eukaryota</taxon>
        <taxon>Sar</taxon>
        <taxon>Stramenopiles</taxon>
        <taxon>Ochrophyta</taxon>
        <taxon>Pinguiophyceae</taxon>
        <taxon>Pinguiochrysidales</taxon>
        <taxon>Pinguiochrysidaceae</taxon>
        <taxon>Phaeomonas</taxon>
    </lineage>
</organism>
<evidence type="ECO:0000256" key="1">
    <source>
        <dbReference type="SAM" id="Coils"/>
    </source>
</evidence>
<accession>A0A7S1TZQ5</accession>
<proteinExistence type="predicted"/>
<keyword evidence="1" id="KW-0175">Coiled coil</keyword>
<dbReference type="EMBL" id="HBGJ01016988">
    <property type="protein sequence ID" value="CAD9252556.1"/>
    <property type="molecule type" value="Transcribed_RNA"/>
</dbReference>
<feature type="region of interest" description="Disordered" evidence="2">
    <location>
        <begin position="73"/>
        <end position="107"/>
    </location>
</feature>
<feature type="region of interest" description="Disordered" evidence="2">
    <location>
        <begin position="172"/>
        <end position="191"/>
    </location>
</feature>
<dbReference type="AlphaFoldDB" id="A0A7S1TZQ5"/>
<feature type="compositionally biased region" description="Basic and acidic residues" evidence="2">
    <location>
        <begin position="296"/>
        <end position="314"/>
    </location>
</feature>
<reference evidence="3" key="1">
    <citation type="submission" date="2021-01" db="EMBL/GenBank/DDBJ databases">
        <authorList>
            <person name="Corre E."/>
            <person name="Pelletier E."/>
            <person name="Niang G."/>
            <person name="Scheremetjew M."/>
            <person name="Finn R."/>
            <person name="Kale V."/>
            <person name="Holt S."/>
            <person name="Cochrane G."/>
            <person name="Meng A."/>
            <person name="Brown T."/>
            <person name="Cohen L."/>
        </authorList>
    </citation>
    <scope>NUCLEOTIDE SEQUENCE</scope>
    <source>
        <strain evidence="3">CCMP2877</strain>
    </source>
</reference>
<evidence type="ECO:0000256" key="2">
    <source>
        <dbReference type="SAM" id="MobiDB-lite"/>
    </source>
</evidence>
<name>A0A7S1TZQ5_9STRA</name>